<protein>
    <submittedName>
        <fullName evidence="7">Probable cysteine desulfurase</fullName>
        <ecNumber evidence="7">2.8.1.7</ecNumber>
    </submittedName>
</protein>
<dbReference type="InterPro" id="IPR000192">
    <property type="entry name" value="Aminotrans_V_dom"/>
</dbReference>
<dbReference type="InterPro" id="IPR015421">
    <property type="entry name" value="PyrdxlP-dep_Trfase_major"/>
</dbReference>
<sequence>MSITTSERTAVCLTPTVTSPAAAVRSAPLSLGPLAAVTGADEYAPLKDGATVRYANFDYAASAPALVEVQAAVQEALGEYASVHRGAGYLSQRSTSRYERAREVVAEFVGARADDHVIFTGNTTDSINLLAGCVPGEVVALDCEHHANLLPWKRIGARVISAPLSIEGTLEVLEKELRARPAALVSVTGASNVTGEVLPIRRLAALAHRHGARIAVDGAQLVPHRRISLRESGVDYLAFSGHKLYAPFGSGVLVGRADWFDEAEPVRCGGGASYEVIGTPVSKSVEVAWHTGPARHEAGSPNVLGAVAIAAACEAITRLGDDAIARHERFLTDLLLRSLEGIDGVRTLKIWADSTERVGIVAFTVDGRTPREVAEFLSSEYGIGVRDGKFCAHPVVHRLGCYDGAVRASIGLGTSENDVRRLVRALHDLSARAK</sequence>
<dbReference type="EMBL" id="LR131273">
    <property type="protein sequence ID" value="VDR37939.1"/>
    <property type="molecule type" value="Genomic_DNA"/>
</dbReference>
<dbReference type="PANTHER" id="PTHR43586:SF8">
    <property type="entry name" value="CYSTEINE DESULFURASE 1, CHLOROPLASTIC"/>
    <property type="match status" value="1"/>
</dbReference>
<comment type="catalytic activity">
    <reaction evidence="4">
        <text>(sulfur carrier)-H + L-cysteine = (sulfur carrier)-SH + L-alanine</text>
        <dbReference type="Rhea" id="RHEA:43892"/>
        <dbReference type="Rhea" id="RHEA-COMP:14737"/>
        <dbReference type="Rhea" id="RHEA-COMP:14739"/>
        <dbReference type="ChEBI" id="CHEBI:29917"/>
        <dbReference type="ChEBI" id="CHEBI:35235"/>
        <dbReference type="ChEBI" id="CHEBI:57972"/>
        <dbReference type="ChEBI" id="CHEBI:64428"/>
        <dbReference type="EC" id="2.8.1.7"/>
    </reaction>
</comment>
<keyword evidence="7" id="KW-0808">Transferase</keyword>
<keyword evidence="3" id="KW-0663">Pyridoxal phosphate</keyword>
<evidence type="ECO:0000256" key="3">
    <source>
        <dbReference type="ARBA" id="ARBA00022898"/>
    </source>
</evidence>
<dbReference type="OrthoDB" id="9804366at2"/>
<dbReference type="EC" id="2.8.1.7" evidence="7"/>
<dbReference type="Pfam" id="PF00266">
    <property type="entry name" value="Aminotran_5"/>
    <property type="match status" value="1"/>
</dbReference>
<evidence type="ECO:0000313" key="8">
    <source>
        <dbReference type="Proteomes" id="UP000271626"/>
    </source>
</evidence>
<evidence type="ECO:0000256" key="5">
    <source>
        <dbReference type="RuleBase" id="RU004504"/>
    </source>
</evidence>
<evidence type="ECO:0000259" key="6">
    <source>
        <dbReference type="Pfam" id="PF00266"/>
    </source>
</evidence>
<comment type="similarity">
    <text evidence="2">Belongs to the class-V pyridoxal-phosphate-dependent aminotransferase family. Csd subfamily.</text>
</comment>
<dbReference type="SUPFAM" id="SSF53383">
    <property type="entry name" value="PLP-dependent transferases"/>
    <property type="match status" value="1"/>
</dbReference>
<comment type="cofactor">
    <cofactor evidence="1 5">
        <name>pyridoxal 5'-phosphate</name>
        <dbReference type="ChEBI" id="CHEBI:597326"/>
    </cofactor>
</comment>
<organism evidence="7 8">
    <name type="scientific">Tsukamurella paurometabola</name>
    <name type="common">Corynebacterium paurometabolum</name>
    <dbReference type="NCBI Taxonomy" id="2061"/>
    <lineage>
        <taxon>Bacteria</taxon>
        <taxon>Bacillati</taxon>
        <taxon>Actinomycetota</taxon>
        <taxon>Actinomycetes</taxon>
        <taxon>Mycobacteriales</taxon>
        <taxon>Tsukamurellaceae</taxon>
        <taxon>Tsukamurella</taxon>
    </lineage>
</organism>
<dbReference type="InterPro" id="IPR015424">
    <property type="entry name" value="PyrdxlP-dep_Trfase"/>
</dbReference>
<dbReference type="InterPro" id="IPR015422">
    <property type="entry name" value="PyrdxlP-dep_Trfase_small"/>
</dbReference>
<dbReference type="Gene3D" id="3.90.1150.10">
    <property type="entry name" value="Aspartate Aminotransferase, domain 1"/>
    <property type="match status" value="1"/>
</dbReference>
<dbReference type="InterPro" id="IPR020578">
    <property type="entry name" value="Aminotrans_V_PyrdxlP_BS"/>
</dbReference>
<dbReference type="PANTHER" id="PTHR43586">
    <property type="entry name" value="CYSTEINE DESULFURASE"/>
    <property type="match status" value="1"/>
</dbReference>
<reference evidence="7 8" key="1">
    <citation type="submission" date="2018-12" db="EMBL/GenBank/DDBJ databases">
        <authorList>
            <consortium name="Pathogen Informatics"/>
        </authorList>
    </citation>
    <scope>NUCLEOTIDE SEQUENCE [LARGE SCALE GENOMIC DNA]</scope>
    <source>
        <strain evidence="7 8">NCTC10741</strain>
    </source>
</reference>
<dbReference type="PROSITE" id="PS00595">
    <property type="entry name" value="AA_TRANSFER_CLASS_5"/>
    <property type="match status" value="1"/>
</dbReference>
<dbReference type="GO" id="GO:0031071">
    <property type="term" value="F:cysteine desulfurase activity"/>
    <property type="evidence" value="ECO:0007669"/>
    <property type="project" value="UniProtKB-EC"/>
</dbReference>
<proteinExistence type="inferred from homology"/>
<evidence type="ECO:0000256" key="1">
    <source>
        <dbReference type="ARBA" id="ARBA00001933"/>
    </source>
</evidence>
<dbReference type="RefSeq" id="WP_126195270.1">
    <property type="nucleotide sequence ID" value="NZ_CP085954.1"/>
</dbReference>
<evidence type="ECO:0000256" key="4">
    <source>
        <dbReference type="ARBA" id="ARBA00050776"/>
    </source>
</evidence>
<name>A0A3P8JX93_TSUPA</name>
<dbReference type="Proteomes" id="UP000271626">
    <property type="component" value="Chromosome"/>
</dbReference>
<feature type="domain" description="Aminotransferase class V" evidence="6">
    <location>
        <begin position="56"/>
        <end position="422"/>
    </location>
</feature>
<evidence type="ECO:0000256" key="2">
    <source>
        <dbReference type="ARBA" id="ARBA00010447"/>
    </source>
</evidence>
<dbReference type="AlphaFoldDB" id="A0A3P8JX93"/>
<gene>
    <name evidence="7" type="primary">csd_1</name>
    <name evidence="7" type="ORF">NCTC10741_01051</name>
</gene>
<accession>A0A3P8JX93</accession>
<dbReference type="Gene3D" id="3.40.640.10">
    <property type="entry name" value="Type I PLP-dependent aspartate aminotransferase-like (Major domain)"/>
    <property type="match status" value="1"/>
</dbReference>
<evidence type="ECO:0000313" key="7">
    <source>
        <dbReference type="EMBL" id="VDR37939.1"/>
    </source>
</evidence>